<proteinExistence type="inferred from homology"/>
<reference evidence="10" key="3">
    <citation type="submission" date="2022-06" db="EMBL/GenBank/DDBJ databases">
        <title>Resources to Facilitate Use of the Altered Schaedler Flora (ASF) Mouse Model to Study Microbiome Function.</title>
        <authorList>
            <person name="Proctor A."/>
            <person name="Parvinroo S."/>
            <person name="Richie T."/>
            <person name="Jia X."/>
            <person name="Lee S.T.M."/>
            <person name="Karp P.D."/>
            <person name="Paley S."/>
            <person name="Kostic A.D."/>
            <person name="Pierre J.F."/>
            <person name="Wannemuehler M.J."/>
            <person name="Phillips G.J."/>
        </authorList>
    </citation>
    <scope>NUCLEOTIDE SEQUENCE</scope>
    <source>
        <strain evidence="10">ASF457</strain>
    </source>
</reference>
<dbReference type="AlphaFoldDB" id="V2Q0I0"/>
<organism evidence="10 11">
    <name type="scientific">Mucispirillum schaedleri ASF457</name>
    <dbReference type="NCBI Taxonomy" id="1379858"/>
    <lineage>
        <taxon>Bacteria</taxon>
        <taxon>Pseudomonadati</taxon>
        <taxon>Deferribacterota</taxon>
        <taxon>Deferribacteres</taxon>
        <taxon>Deferribacterales</taxon>
        <taxon>Mucispirillaceae</taxon>
        <taxon>Mucispirillum</taxon>
    </lineage>
</organism>
<evidence type="ECO:0000256" key="8">
    <source>
        <dbReference type="ARBA" id="ARBA00022691"/>
    </source>
</evidence>
<dbReference type="NCBIfam" id="TIGR00080">
    <property type="entry name" value="pimt"/>
    <property type="match status" value="1"/>
</dbReference>
<keyword evidence="8" id="KW-0949">S-adenosyl-L-methionine</keyword>
<evidence type="ECO:0000256" key="9">
    <source>
        <dbReference type="NCBIfam" id="TIGR00080"/>
    </source>
</evidence>
<keyword evidence="6 10" id="KW-0489">Methyltransferase</keyword>
<dbReference type="GO" id="GO:0032259">
    <property type="term" value="P:methylation"/>
    <property type="evidence" value="ECO:0007669"/>
    <property type="project" value="UniProtKB-KW"/>
</dbReference>
<reference evidence="10" key="1">
    <citation type="journal article" date="2014" name="Genome Announc.">
        <title>Draft genome sequences of the altered schaedler flora, a defined bacterial community from gnotobiotic mice.</title>
        <authorList>
            <person name="Wannemuehler M.J."/>
            <person name="Overstreet A.M."/>
            <person name="Ward D.V."/>
            <person name="Phillips G.J."/>
        </authorList>
    </citation>
    <scope>NUCLEOTIDE SEQUENCE</scope>
    <source>
        <strain evidence="10">ASF457</strain>
    </source>
</reference>
<dbReference type="Gene3D" id="3.40.50.150">
    <property type="entry name" value="Vaccinia Virus protein VP39"/>
    <property type="match status" value="1"/>
</dbReference>
<sequence length="203" mass="22259">MILKAPRYFLEEIVAPACNNDKNIIQAFADIPRALFVDEGMKVKAYEDKALPIGMGQTISQVTTVANMLYMLELEKNNNVLEIGSGSGFVTALLSRLVTHVYAVELLPQLMEKARTAIKSLRIINVSMKSDDGGKGWKEYAPYDKIIASAGATRLPQSLAEQLKEGGILVLPLNNNLMKYKKVNGSLIEEKGMACSFVDFVGS</sequence>
<evidence type="ECO:0000313" key="11">
    <source>
        <dbReference type="Proteomes" id="UP000017429"/>
    </source>
</evidence>
<dbReference type="KEGG" id="msch:N508_001228"/>
<dbReference type="PANTHER" id="PTHR11579">
    <property type="entry name" value="PROTEIN-L-ISOASPARTATE O-METHYLTRANSFERASE"/>
    <property type="match status" value="1"/>
</dbReference>
<dbReference type="EC" id="2.1.1.77" evidence="3 9"/>
<dbReference type="OrthoDB" id="9810066at2"/>
<protein>
    <recommendedName>
        <fullName evidence="4 9">Protein-L-isoaspartate O-methyltransferase</fullName>
        <ecNumber evidence="3 9">2.1.1.77</ecNumber>
    </recommendedName>
</protein>
<dbReference type="GO" id="GO:0030091">
    <property type="term" value="P:protein repair"/>
    <property type="evidence" value="ECO:0007669"/>
    <property type="project" value="UniProtKB-UniRule"/>
</dbReference>
<gene>
    <name evidence="10" type="primary">pcm</name>
    <name evidence="10" type="ORF">N508_001228</name>
</gene>
<dbReference type="Proteomes" id="UP000017429">
    <property type="component" value="Chromosome"/>
</dbReference>
<comment type="subcellular location">
    <subcellularLocation>
        <location evidence="1">Cytoplasm</location>
    </subcellularLocation>
</comment>
<dbReference type="NCBIfam" id="NF001453">
    <property type="entry name" value="PRK00312.1"/>
    <property type="match status" value="1"/>
</dbReference>
<dbReference type="RefSeq" id="WP_023275518.1">
    <property type="nucleotide sequence ID" value="NZ_CP097562.1"/>
</dbReference>
<dbReference type="GO" id="GO:0004719">
    <property type="term" value="F:protein-L-isoaspartate (D-aspartate) O-methyltransferase activity"/>
    <property type="evidence" value="ECO:0007669"/>
    <property type="project" value="UniProtKB-UniRule"/>
</dbReference>
<accession>V2Q0I0</accession>
<evidence type="ECO:0000256" key="3">
    <source>
        <dbReference type="ARBA" id="ARBA00011890"/>
    </source>
</evidence>
<comment type="similarity">
    <text evidence="2">Belongs to the methyltransferase superfamily. L-isoaspartyl/D-aspartyl protein methyltransferase family.</text>
</comment>
<keyword evidence="7 10" id="KW-0808">Transferase</keyword>
<evidence type="ECO:0000256" key="1">
    <source>
        <dbReference type="ARBA" id="ARBA00004496"/>
    </source>
</evidence>
<dbReference type="EMBL" id="CP097562">
    <property type="protein sequence ID" value="USF24149.1"/>
    <property type="molecule type" value="Genomic_DNA"/>
</dbReference>
<evidence type="ECO:0000256" key="2">
    <source>
        <dbReference type="ARBA" id="ARBA00005369"/>
    </source>
</evidence>
<reference evidence="10" key="2">
    <citation type="submission" date="2022-05" db="EMBL/GenBank/DDBJ databases">
        <authorList>
            <person name="Proctor A.L."/>
            <person name="Phillips G.J."/>
            <person name="Wannemuehler M.J."/>
        </authorList>
    </citation>
    <scope>NUCLEOTIDE SEQUENCE</scope>
    <source>
        <strain evidence="10">ASF457</strain>
    </source>
</reference>
<dbReference type="CDD" id="cd02440">
    <property type="entry name" value="AdoMet_MTases"/>
    <property type="match status" value="1"/>
</dbReference>
<evidence type="ECO:0000256" key="4">
    <source>
        <dbReference type="ARBA" id="ARBA00013346"/>
    </source>
</evidence>
<name>V2Q0I0_9BACT</name>
<dbReference type="PANTHER" id="PTHR11579:SF0">
    <property type="entry name" value="PROTEIN-L-ISOASPARTATE(D-ASPARTATE) O-METHYLTRANSFERASE"/>
    <property type="match status" value="1"/>
</dbReference>
<dbReference type="GO" id="GO:0005737">
    <property type="term" value="C:cytoplasm"/>
    <property type="evidence" value="ECO:0007669"/>
    <property type="project" value="UniProtKB-SubCell"/>
</dbReference>
<keyword evidence="11" id="KW-1185">Reference proteome</keyword>
<evidence type="ECO:0000256" key="5">
    <source>
        <dbReference type="ARBA" id="ARBA00022490"/>
    </source>
</evidence>
<evidence type="ECO:0000256" key="7">
    <source>
        <dbReference type="ARBA" id="ARBA00022679"/>
    </source>
</evidence>
<dbReference type="InterPro" id="IPR029063">
    <property type="entry name" value="SAM-dependent_MTases_sf"/>
</dbReference>
<keyword evidence="5" id="KW-0963">Cytoplasm</keyword>
<dbReference type="eggNOG" id="COG2518">
    <property type="taxonomic scope" value="Bacteria"/>
</dbReference>
<dbReference type="Pfam" id="PF01135">
    <property type="entry name" value="PCMT"/>
    <property type="match status" value="1"/>
</dbReference>
<dbReference type="PROSITE" id="PS01279">
    <property type="entry name" value="PCMT"/>
    <property type="match status" value="1"/>
</dbReference>
<evidence type="ECO:0000313" key="10">
    <source>
        <dbReference type="EMBL" id="USF24149.1"/>
    </source>
</evidence>
<dbReference type="SUPFAM" id="SSF53335">
    <property type="entry name" value="S-adenosyl-L-methionine-dependent methyltransferases"/>
    <property type="match status" value="1"/>
</dbReference>
<dbReference type="InterPro" id="IPR000682">
    <property type="entry name" value="PCMT"/>
</dbReference>
<evidence type="ECO:0000256" key="6">
    <source>
        <dbReference type="ARBA" id="ARBA00022603"/>
    </source>
</evidence>